<reference evidence="1" key="1">
    <citation type="submission" date="2014-07" db="EMBL/GenBank/DDBJ databases">
        <authorList>
            <person name="Martin A.A"/>
            <person name="De Silva N."/>
        </authorList>
    </citation>
    <scope>NUCLEOTIDE SEQUENCE</scope>
</reference>
<protein>
    <submittedName>
        <fullName evidence="2">Transposase</fullName>
    </submittedName>
</protein>
<reference evidence="2" key="2">
    <citation type="submission" date="2015-08" db="UniProtKB">
        <authorList>
            <consortium name="WormBaseParasite"/>
        </authorList>
    </citation>
    <scope>IDENTIFICATION</scope>
</reference>
<dbReference type="AlphaFoldDB" id="A0A0K0G587"/>
<evidence type="ECO:0000313" key="1">
    <source>
        <dbReference type="Proteomes" id="UP000035680"/>
    </source>
</evidence>
<dbReference type="Proteomes" id="UP000035680">
    <property type="component" value="Unassembled WGS sequence"/>
</dbReference>
<proteinExistence type="predicted"/>
<keyword evidence="1" id="KW-1185">Reference proteome</keyword>
<dbReference type="WBParaSite" id="SVE_1990200.1">
    <property type="protein sequence ID" value="SVE_1990200.1"/>
    <property type="gene ID" value="SVE_1990200"/>
</dbReference>
<organism evidence="1 2">
    <name type="scientific">Strongyloides venezuelensis</name>
    <name type="common">Threadworm</name>
    <dbReference type="NCBI Taxonomy" id="75913"/>
    <lineage>
        <taxon>Eukaryota</taxon>
        <taxon>Metazoa</taxon>
        <taxon>Ecdysozoa</taxon>
        <taxon>Nematoda</taxon>
        <taxon>Chromadorea</taxon>
        <taxon>Rhabditida</taxon>
        <taxon>Tylenchina</taxon>
        <taxon>Panagrolaimomorpha</taxon>
        <taxon>Strongyloidoidea</taxon>
        <taxon>Strongyloididae</taxon>
        <taxon>Strongyloides</taxon>
    </lineage>
</organism>
<evidence type="ECO:0000313" key="2">
    <source>
        <dbReference type="WBParaSite" id="SVE_1990200.1"/>
    </source>
</evidence>
<accession>A0A0K0G587</accession>
<name>A0A0K0G587_STRVS</name>
<sequence length="73" mass="9001">MKITMTKLYNANPLYHVQRFLFGKYGWFDVDNILENLKRLYLDKFINSKNYGYRNSTFNEFQVIDSRSWKFRC</sequence>